<protein>
    <recommendedName>
        <fullName evidence="5">DNA topoisomerase (ATP-hydrolyzing)</fullName>
        <ecNumber evidence="5">5.6.2.2</ecNumber>
    </recommendedName>
    <alternativeName>
        <fullName evidence="13">Meiotic recombination protein SPO11-3</fullName>
    </alternativeName>
</protein>
<evidence type="ECO:0000256" key="12">
    <source>
        <dbReference type="ARBA" id="ARBA00023242"/>
    </source>
</evidence>
<dbReference type="PANTHER" id="PTHR10848">
    <property type="entry name" value="MEIOTIC RECOMBINATION PROTEIN SPO11"/>
    <property type="match status" value="1"/>
</dbReference>
<dbReference type="HAMAP" id="MF_00132">
    <property type="entry name" value="Top6A"/>
    <property type="match status" value="1"/>
</dbReference>
<keyword evidence="9 14" id="KW-0799">Topoisomerase</keyword>
<reference evidence="18" key="1">
    <citation type="submission" date="2013-12" db="EMBL/GenBank/DDBJ databases">
        <title>The Genome Sequence of Aphanomyces astaci APO3.</title>
        <authorList>
            <consortium name="The Broad Institute Genomics Platform"/>
            <person name="Russ C."/>
            <person name="Tyler B."/>
            <person name="van West P."/>
            <person name="Dieguez-Uribeondo J."/>
            <person name="Young S.K."/>
            <person name="Zeng Q."/>
            <person name="Gargeya S."/>
            <person name="Fitzgerald M."/>
            <person name="Abouelleil A."/>
            <person name="Alvarado L."/>
            <person name="Chapman S.B."/>
            <person name="Gainer-Dewar J."/>
            <person name="Goldberg J."/>
            <person name="Griggs A."/>
            <person name="Gujja S."/>
            <person name="Hansen M."/>
            <person name="Howarth C."/>
            <person name="Imamovic A."/>
            <person name="Ireland A."/>
            <person name="Larimer J."/>
            <person name="McCowan C."/>
            <person name="Murphy C."/>
            <person name="Pearson M."/>
            <person name="Poon T.W."/>
            <person name="Priest M."/>
            <person name="Roberts A."/>
            <person name="Saif S."/>
            <person name="Shea T."/>
            <person name="Sykes S."/>
            <person name="Wortman J."/>
            <person name="Nusbaum C."/>
            <person name="Birren B."/>
        </authorList>
    </citation>
    <scope>NUCLEOTIDE SEQUENCE [LARGE SCALE GENOMIC DNA]</scope>
    <source>
        <strain evidence="18">APO3</strain>
    </source>
</reference>
<dbReference type="VEuPathDB" id="FungiDB:H257_00790"/>
<feature type="active site" description="O-(5'-phospho-DNA)-tyrosine intermediate" evidence="14">
    <location>
        <position position="184"/>
    </location>
</feature>
<evidence type="ECO:0000256" key="10">
    <source>
        <dbReference type="ARBA" id="ARBA00023125"/>
    </source>
</evidence>
<dbReference type="PANTHER" id="PTHR10848:SF4">
    <property type="entry name" value="DNA TOPOISOMERASE 6 SUBUNIT A"/>
    <property type="match status" value="1"/>
</dbReference>
<dbReference type="EMBL" id="KI913114">
    <property type="protein sequence ID" value="ETV89556.1"/>
    <property type="molecule type" value="Genomic_DNA"/>
</dbReference>
<dbReference type="InterPro" id="IPR034136">
    <property type="entry name" value="TOPRIM_Topo6A/Spo11"/>
</dbReference>
<dbReference type="GO" id="GO:0046872">
    <property type="term" value="F:metal ion binding"/>
    <property type="evidence" value="ECO:0007669"/>
    <property type="project" value="UniProtKB-KW"/>
</dbReference>
<evidence type="ECO:0000256" key="3">
    <source>
        <dbReference type="ARBA" id="ARBA00004123"/>
    </source>
</evidence>
<dbReference type="InterPro" id="IPR036078">
    <property type="entry name" value="Spo11/TopoVI_A_sf"/>
</dbReference>
<dbReference type="InterPro" id="IPR036388">
    <property type="entry name" value="WH-like_DNA-bd_sf"/>
</dbReference>
<proteinExistence type="inferred from homology"/>
<dbReference type="CDD" id="cd00223">
    <property type="entry name" value="TOPRIM_TopoIIB_SPO"/>
    <property type="match status" value="1"/>
</dbReference>
<evidence type="ECO:0000259" key="16">
    <source>
        <dbReference type="Pfam" id="PF04406"/>
    </source>
</evidence>
<evidence type="ECO:0000256" key="1">
    <source>
        <dbReference type="ARBA" id="ARBA00000185"/>
    </source>
</evidence>
<evidence type="ECO:0000256" key="8">
    <source>
        <dbReference type="ARBA" id="ARBA00022842"/>
    </source>
</evidence>
<dbReference type="RefSeq" id="XP_009821956.1">
    <property type="nucleotide sequence ID" value="XM_009823654.1"/>
</dbReference>
<dbReference type="InterPro" id="IPR013049">
    <property type="entry name" value="Spo11/TopoVI_A_N"/>
</dbReference>
<dbReference type="GO" id="GO:0007131">
    <property type="term" value="P:reciprocal meiotic recombination"/>
    <property type="evidence" value="ECO:0007669"/>
    <property type="project" value="TreeGrafter"/>
</dbReference>
<evidence type="ECO:0000256" key="2">
    <source>
        <dbReference type="ARBA" id="ARBA00001946"/>
    </source>
</evidence>
<dbReference type="Gene3D" id="1.10.10.10">
    <property type="entry name" value="Winged helix-like DNA-binding domain superfamily/Winged helix DNA-binding domain"/>
    <property type="match status" value="1"/>
</dbReference>
<dbReference type="InterPro" id="IPR004085">
    <property type="entry name" value="TopoVI_A"/>
</dbReference>
<dbReference type="GO" id="GO:0042138">
    <property type="term" value="P:meiotic DNA double-strand break formation"/>
    <property type="evidence" value="ECO:0007669"/>
    <property type="project" value="TreeGrafter"/>
</dbReference>
<name>W4HDB4_APHAT</name>
<accession>W4HDB4</accession>
<comment type="catalytic activity">
    <reaction evidence="1 14">
        <text>ATP-dependent breakage, passage and rejoining of double-stranded DNA.</text>
        <dbReference type="EC" id="5.6.2.2"/>
    </reaction>
</comment>
<dbReference type="OrthoDB" id="5377392at2759"/>
<evidence type="ECO:0000256" key="5">
    <source>
        <dbReference type="ARBA" id="ARBA00012895"/>
    </source>
</evidence>
<dbReference type="AlphaFoldDB" id="W4HDB4"/>
<dbReference type="FunFam" id="1.10.10.10:FF:000387">
    <property type="entry name" value="DNA topoisomerase 6 subunit A"/>
    <property type="match status" value="1"/>
</dbReference>
<dbReference type="STRING" id="112090.W4HDB4"/>
<comment type="subcellular location">
    <subcellularLocation>
        <location evidence="3">Nucleus</location>
    </subcellularLocation>
</comment>
<comment type="similarity">
    <text evidence="4 14">Belongs to the TOP6A family.</text>
</comment>
<keyword evidence="7" id="KW-0547">Nucleotide-binding</keyword>
<keyword evidence="11 14" id="KW-0413">Isomerase</keyword>
<dbReference type="InterPro" id="IPR002815">
    <property type="entry name" value="Spo11/TopoVI_A"/>
</dbReference>
<dbReference type="SUPFAM" id="SSF56726">
    <property type="entry name" value="DNA topoisomerase IV, alpha subunit"/>
    <property type="match status" value="1"/>
</dbReference>
<dbReference type="GO" id="GO:0000706">
    <property type="term" value="P:meiotic DNA double-strand break processing"/>
    <property type="evidence" value="ECO:0007669"/>
    <property type="project" value="TreeGrafter"/>
</dbReference>
<keyword evidence="12" id="KW-0539">Nucleus</keyword>
<dbReference type="PRINTS" id="PR01550">
    <property type="entry name" value="TOP6AFAMILY"/>
</dbReference>
<dbReference type="FunFam" id="3.40.1360.10:FF:000003">
    <property type="entry name" value="DNA topoisomerase 6 subunit A"/>
    <property type="match status" value="1"/>
</dbReference>
<dbReference type="Pfam" id="PF04406">
    <property type="entry name" value="TP6A_N"/>
    <property type="match status" value="1"/>
</dbReference>
<dbReference type="GO" id="GO:0005524">
    <property type="term" value="F:ATP binding"/>
    <property type="evidence" value="ECO:0007669"/>
    <property type="project" value="InterPro"/>
</dbReference>
<keyword evidence="6" id="KW-0479">Metal-binding</keyword>
<dbReference type="Pfam" id="PF21180">
    <property type="entry name" value="TOP6A-Spo11_Toprim"/>
    <property type="match status" value="1"/>
</dbReference>
<evidence type="ECO:0000256" key="4">
    <source>
        <dbReference type="ARBA" id="ARBA00006559"/>
    </source>
</evidence>
<evidence type="ECO:0000256" key="15">
    <source>
        <dbReference type="SAM" id="MobiDB-lite"/>
    </source>
</evidence>
<evidence type="ECO:0000256" key="9">
    <source>
        <dbReference type="ARBA" id="ARBA00023029"/>
    </source>
</evidence>
<dbReference type="GO" id="GO:0006265">
    <property type="term" value="P:DNA topological change"/>
    <property type="evidence" value="ECO:0007669"/>
    <property type="project" value="InterPro"/>
</dbReference>
<dbReference type="GO" id="GO:0003918">
    <property type="term" value="F:DNA topoisomerase type II (double strand cut, ATP-hydrolyzing) activity"/>
    <property type="evidence" value="ECO:0007669"/>
    <property type="project" value="UniProtKB-UniRule"/>
</dbReference>
<evidence type="ECO:0000259" key="17">
    <source>
        <dbReference type="Pfam" id="PF21180"/>
    </source>
</evidence>
<comment type="cofactor">
    <cofactor evidence="2">
        <name>Mg(2+)</name>
        <dbReference type="ChEBI" id="CHEBI:18420"/>
    </cofactor>
</comment>
<dbReference type="GeneID" id="20802786"/>
<dbReference type="GO" id="GO:0000228">
    <property type="term" value="C:nuclear chromosome"/>
    <property type="evidence" value="ECO:0007669"/>
    <property type="project" value="TreeGrafter"/>
</dbReference>
<dbReference type="PROSITE" id="PS52041">
    <property type="entry name" value="TOPO_IIB"/>
    <property type="match status" value="1"/>
</dbReference>
<feature type="compositionally biased region" description="Acidic residues" evidence="15">
    <location>
        <begin position="1"/>
        <end position="11"/>
    </location>
</feature>
<feature type="compositionally biased region" description="Low complexity" evidence="15">
    <location>
        <begin position="22"/>
        <end position="37"/>
    </location>
</feature>
<feature type="domain" description="Topoisomerase 6 subunit A/Spo11 TOPRIM" evidence="17">
    <location>
        <begin position="265"/>
        <end position="435"/>
    </location>
</feature>
<gene>
    <name evidence="18" type="ORF">H257_00790</name>
</gene>
<feature type="domain" description="Spo11/DNA topoisomerase VI subunit A N-terminal" evidence="16">
    <location>
        <begin position="155"/>
        <end position="216"/>
    </location>
</feature>
<evidence type="ECO:0000256" key="7">
    <source>
        <dbReference type="ARBA" id="ARBA00022741"/>
    </source>
</evidence>
<evidence type="ECO:0000256" key="14">
    <source>
        <dbReference type="PROSITE-ProRule" id="PRU01385"/>
    </source>
</evidence>
<dbReference type="EC" id="5.6.2.2" evidence="5"/>
<evidence type="ECO:0000256" key="13">
    <source>
        <dbReference type="ARBA" id="ARBA00082656"/>
    </source>
</evidence>
<feature type="region of interest" description="Disordered" evidence="15">
    <location>
        <begin position="1"/>
        <end position="37"/>
    </location>
</feature>
<dbReference type="PRINTS" id="PR01552">
    <property type="entry name" value="TPISMRASE6A"/>
</dbReference>
<organism evidence="18">
    <name type="scientific">Aphanomyces astaci</name>
    <name type="common">Crayfish plague agent</name>
    <dbReference type="NCBI Taxonomy" id="112090"/>
    <lineage>
        <taxon>Eukaryota</taxon>
        <taxon>Sar</taxon>
        <taxon>Stramenopiles</taxon>
        <taxon>Oomycota</taxon>
        <taxon>Saprolegniomycetes</taxon>
        <taxon>Saprolegniales</taxon>
        <taxon>Verrucalvaceae</taxon>
        <taxon>Aphanomyces</taxon>
    </lineage>
</organism>
<sequence>MPIEDSSDDEPLASKAAALQNPSPAASTTATTALPPTARPQVQMVPIDASVYKSPVLKKVNQLTQALASGGQLPTLAELNVFNVREVREMVPTEVSTEIESMVVGVVSSILRGEGFRYAVPSRTTANQIYVTELDRIVLADKLSVRDFTNMSAVRKTAITTKVMELVHQLLAKGIHVTKRDLFYTDVKLFKDQSESDTILDDVACMVGCTRSSLHVVASEKGVVVGRIAFRDDGDLIDCTRMGVGGKAIPPYIDRLTDITSDAKFILLVEKDAAFMRLAEDRFYNKYPCIILTAKGQPDVATRMFLKRIQNELHLPVLGLVDSDPYGLKILSVYMSGSKNMSYDSASLTCRDIKWLGVRPSDLTKYKIPDQCRLPMKETDIKTGKDMLEEEFIKKNPLWSKELELMLKSKEKAEIQALSTFGFQFLTQEYLPQKLRDGDWI</sequence>
<dbReference type="GO" id="GO:0003677">
    <property type="term" value="F:DNA binding"/>
    <property type="evidence" value="ECO:0007669"/>
    <property type="project" value="UniProtKB-UniRule"/>
</dbReference>
<keyword evidence="8" id="KW-0460">Magnesium</keyword>
<evidence type="ECO:0000256" key="11">
    <source>
        <dbReference type="ARBA" id="ARBA00023235"/>
    </source>
</evidence>
<evidence type="ECO:0000256" key="6">
    <source>
        <dbReference type="ARBA" id="ARBA00022723"/>
    </source>
</evidence>
<keyword evidence="10 14" id="KW-0238">DNA-binding</keyword>
<dbReference type="Gene3D" id="3.40.1360.10">
    <property type="match status" value="1"/>
</dbReference>
<evidence type="ECO:0000313" key="18">
    <source>
        <dbReference type="EMBL" id="ETV89556.1"/>
    </source>
</evidence>